<evidence type="ECO:0000313" key="3">
    <source>
        <dbReference type="Proteomes" id="UP000000393"/>
    </source>
</evidence>
<dbReference type="InterPro" id="IPR036259">
    <property type="entry name" value="MFS_trans_sf"/>
</dbReference>
<keyword evidence="1" id="KW-0472">Membrane</keyword>
<dbReference type="EMBL" id="CP002086">
    <property type="protein sequence ID" value="ADJ28113.1"/>
    <property type="molecule type" value="Genomic_DNA"/>
</dbReference>
<feature type="transmembrane region" description="Helical" evidence="1">
    <location>
        <begin position="39"/>
        <end position="57"/>
    </location>
</feature>
<feature type="transmembrane region" description="Helical" evidence="1">
    <location>
        <begin position="396"/>
        <end position="416"/>
    </location>
</feature>
<dbReference type="KEGG" id="nwa:Nwat_1180"/>
<dbReference type="SUPFAM" id="SSF103473">
    <property type="entry name" value="MFS general substrate transporter"/>
    <property type="match status" value="1"/>
</dbReference>
<feature type="transmembrane region" description="Helical" evidence="1">
    <location>
        <begin position="139"/>
        <end position="159"/>
    </location>
</feature>
<keyword evidence="1" id="KW-1133">Transmembrane helix</keyword>
<dbReference type="Proteomes" id="UP000000393">
    <property type="component" value="Chromosome"/>
</dbReference>
<feature type="transmembrane region" description="Helical" evidence="1">
    <location>
        <begin position="356"/>
        <end position="381"/>
    </location>
</feature>
<dbReference type="AlphaFoldDB" id="D8K5D6"/>
<evidence type="ECO:0000313" key="2">
    <source>
        <dbReference type="EMBL" id="ADJ28113.1"/>
    </source>
</evidence>
<protein>
    <submittedName>
        <fullName evidence="2">Uncharacterized protein</fullName>
    </submittedName>
</protein>
<organism evidence="2 3">
    <name type="scientific">Nitrosococcus watsoni (strain C-113)</name>
    <dbReference type="NCBI Taxonomy" id="105559"/>
    <lineage>
        <taxon>Bacteria</taxon>
        <taxon>Pseudomonadati</taxon>
        <taxon>Pseudomonadota</taxon>
        <taxon>Gammaproteobacteria</taxon>
        <taxon>Chromatiales</taxon>
        <taxon>Chromatiaceae</taxon>
        <taxon>Nitrosococcus</taxon>
    </lineage>
</organism>
<keyword evidence="1" id="KW-0812">Transmembrane</keyword>
<dbReference type="HOGENOM" id="CLU_650249_0_0_6"/>
<sequence length="419" mass="44149">MGIRARYLLLCALFGALVGLRYTLEVWVFARLAPGDRAVLVLMAASFAGMLLGELAAPPVSDHYSRPAAIAAAAGAQGCWALLTIGGIIGNAPSLIYAAGLSFGIGLGLYHASLDAWLDEAWNRKTGGLPATDRQLTEGYLLYNLGYLGAATLAFPLLYGPPWDASLDRPNLANISLAPYALALGLASSAILLRPPRLPNLSTQPPRSRKLLVFPLRDYLAVLRRGRAGLLVAVTIGAGTNLLFQYIDYLAPAKLLPGSTVADRALSIFAFNCIVVVLVSALGTYLAWRFPTQKLTHKQRALLIAAALCLSLSLGAAAITGPPPAIPLLLGLAQSILLALPPLVKSWMLDYAVGGLRATALSLLGIAKRSLGIGATLGLFLASQNAPSEDLNNRDFFIVLAGIGGFCVVILVTYALSRR</sequence>
<reference evidence="2 3" key="1">
    <citation type="submission" date="2010-06" db="EMBL/GenBank/DDBJ databases">
        <title>Complete sequence of chromosome of Nitrosococcus watsoni C-113.</title>
        <authorList>
            <consortium name="US DOE Joint Genome Institute"/>
            <person name="Lucas S."/>
            <person name="Copeland A."/>
            <person name="Lapidus A."/>
            <person name="Cheng J.-F."/>
            <person name="Bruce D."/>
            <person name="Goodwin L."/>
            <person name="Pitluck S."/>
            <person name="Malfatti S.A."/>
            <person name="Chain P.S.G."/>
            <person name="Land M."/>
            <person name="Hauser L."/>
            <person name="Kyrpides N."/>
            <person name="Ivanova N."/>
            <person name="Cambell M.A."/>
            <person name="Heidelberg J.F."/>
            <person name="Klotz M.G."/>
            <person name="Woyke T."/>
        </authorList>
    </citation>
    <scope>NUCLEOTIDE SEQUENCE [LARGE SCALE GENOMIC DNA]</scope>
    <source>
        <strain evidence="2 3">C-113</strain>
    </source>
</reference>
<dbReference type="Gene3D" id="1.20.1250.20">
    <property type="entry name" value="MFS general substrate transporter like domains"/>
    <property type="match status" value="1"/>
</dbReference>
<evidence type="ECO:0000256" key="1">
    <source>
        <dbReference type="SAM" id="Phobius"/>
    </source>
</evidence>
<name>D8K5D6_NITWC</name>
<feature type="transmembrane region" description="Helical" evidence="1">
    <location>
        <begin position="228"/>
        <end position="247"/>
    </location>
</feature>
<dbReference type="RefSeq" id="WP_013220213.1">
    <property type="nucleotide sequence ID" value="NC_014315.1"/>
</dbReference>
<dbReference type="OrthoDB" id="9941382at2"/>
<gene>
    <name evidence="2" type="ordered locus">Nwat_1180</name>
</gene>
<feature type="transmembrane region" description="Helical" evidence="1">
    <location>
        <begin position="95"/>
        <end position="118"/>
    </location>
</feature>
<feature type="transmembrane region" description="Helical" evidence="1">
    <location>
        <begin position="267"/>
        <end position="288"/>
    </location>
</feature>
<feature type="transmembrane region" description="Helical" evidence="1">
    <location>
        <begin position="69"/>
        <end position="89"/>
    </location>
</feature>
<keyword evidence="3" id="KW-1185">Reference proteome</keyword>
<feature type="transmembrane region" description="Helical" evidence="1">
    <location>
        <begin position="300"/>
        <end position="319"/>
    </location>
</feature>
<feature type="transmembrane region" description="Helical" evidence="1">
    <location>
        <begin position="171"/>
        <end position="193"/>
    </location>
</feature>
<accession>D8K5D6</accession>
<feature type="transmembrane region" description="Helical" evidence="1">
    <location>
        <begin position="325"/>
        <end position="344"/>
    </location>
</feature>
<proteinExistence type="predicted"/>